<sequence length="261" mass="29140">MAFGHWQIGLHIQQDSVFSVALTPARAGWALRRWWHIPLPLGTVENGQLKAPQQLLTTLLPWRKSLPQRHRVRLAFPAARTLQRKLPRPAMALRENELASWVSHAMARELEMAAAELRFDYTEDALAQAYSVTAAQHKEVAEMLELATSLHLNLASLTPDACALQHLVPFLPPPAHCLIWEDDAQWLWATRTGWGRRSREDQPTINQLSASLGLDITDIALCTAAAPDFDPWCAIVQRQPPLPKNGMRFAVAIGLALGAVR</sequence>
<dbReference type="AlphaFoldDB" id="A0A9P3WED8"/>
<dbReference type="RefSeq" id="WP_047372830.1">
    <property type="nucleotide sequence ID" value="NZ_CABMNU010000005.1"/>
</dbReference>
<proteinExistence type="predicted"/>
<name>A0A9P3WED8_KLUIN</name>
<reference evidence="1" key="1">
    <citation type="journal article" date="2018" name="Genome Biol.">
        <title>SKESA: strategic k-mer extension for scrupulous assemblies.</title>
        <authorList>
            <person name="Souvorov A."/>
            <person name="Agarwala R."/>
            <person name="Lipman D.J."/>
        </authorList>
    </citation>
    <scope>NUCLEOTIDE SEQUENCE</scope>
    <source>
        <strain evidence="1">CAVp300</strain>
    </source>
</reference>
<protein>
    <submittedName>
        <fullName evidence="1">DNA utilization protein HofM</fullName>
    </submittedName>
</protein>
<evidence type="ECO:0000313" key="1">
    <source>
        <dbReference type="EMBL" id="HAT3580672.1"/>
    </source>
</evidence>
<dbReference type="EMBL" id="DACSUM010000005">
    <property type="protein sequence ID" value="HAT3580672.1"/>
    <property type="molecule type" value="Genomic_DNA"/>
</dbReference>
<reference evidence="1" key="2">
    <citation type="submission" date="2020-10" db="EMBL/GenBank/DDBJ databases">
        <authorList>
            <consortium name="NCBI Pathogen Detection Project"/>
        </authorList>
    </citation>
    <scope>NUCLEOTIDE SEQUENCE</scope>
    <source>
        <strain evidence="1">CAVp300</strain>
    </source>
</reference>
<dbReference type="Proteomes" id="UP000867740">
    <property type="component" value="Unassembled WGS sequence"/>
</dbReference>
<gene>
    <name evidence="1" type="ORF">I8531_000933</name>
</gene>
<comment type="caution">
    <text evidence="1">The sequence shown here is derived from an EMBL/GenBank/DDBJ whole genome shotgun (WGS) entry which is preliminary data.</text>
</comment>
<organism evidence="1 2">
    <name type="scientific">Kluyvera intermedia</name>
    <name type="common">Enterobacter intermedius</name>
    <dbReference type="NCBI Taxonomy" id="61648"/>
    <lineage>
        <taxon>Bacteria</taxon>
        <taxon>Pseudomonadati</taxon>
        <taxon>Pseudomonadota</taxon>
        <taxon>Gammaproteobacteria</taxon>
        <taxon>Enterobacterales</taxon>
        <taxon>Enterobacteriaceae</taxon>
        <taxon>Kluyvera</taxon>
    </lineage>
</organism>
<evidence type="ECO:0000313" key="2">
    <source>
        <dbReference type="Proteomes" id="UP000867740"/>
    </source>
</evidence>
<accession>A0A9P3WED8</accession>